<reference evidence="1" key="1">
    <citation type="submission" date="2022-07" db="EMBL/GenBank/DDBJ databases">
        <title>Genome Sequence of Phlebia brevispora.</title>
        <authorList>
            <person name="Buettner E."/>
        </authorList>
    </citation>
    <scope>NUCLEOTIDE SEQUENCE</scope>
    <source>
        <strain evidence="1">MPL23</strain>
    </source>
</reference>
<gene>
    <name evidence="1" type="ORF">NM688_g6559</name>
</gene>
<accession>A0ACC1SEN5</accession>
<keyword evidence="2" id="KW-1185">Reference proteome</keyword>
<dbReference type="Proteomes" id="UP001148662">
    <property type="component" value="Unassembled WGS sequence"/>
</dbReference>
<evidence type="ECO:0000313" key="2">
    <source>
        <dbReference type="Proteomes" id="UP001148662"/>
    </source>
</evidence>
<dbReference type="EMBL" id="JANHOG010001373">
    <property type="protein sequence ID" value="KAJ3538146.1"/>
    <property type="molecule type" value="Genomic_DNA"/>
</dbReference>
<sequence length="184" mass="20777">MATSALIPHVPISIVPTVLIALVLHRVCVVIYNIFFHPLAAFPGPRLAAATSLWLAYTELYGKQNFTTKLVELHAQYGDVVRISPNELHFANPVAYHDIYNAKNRWNKDAKLYNALRSADGHASFHLTVYQDAKRRREPMIPLFSRSSILSMQHLLQDNVRASRPNLTPQAPHAISYNLIPRTS</sequence>
<protein>
    <submittedName>
        <fullName evidence="1">Uncharacterized protein</fullName>
    </submittedName>
</protein>
<name>A0ACC1SEN5_9APHY</name>
<organism evidence="1 2">
    <name type="scientific">Phlebia brevispora</name>
    <dbReference type="NCBI Taxonomy" id="194682"/>
    <lineage>
        <taxon>Eukaryota</taxon>
        <taxon>Fungi</taxon>
        <taxon>Dikarya</taxon>
        <taxon>Basidiomycota</taxon>
        <taxon>Agaricomycotina</taxon>
        <taxon>Agaricomycetes</taxon>
        <taxon>Polyporales</taxon>
        <taxon>Meruliaceae</taxon>
        <taxon>Phlebia</taxon>
    </lineage>
</organism>
<comment type="caution">
    <text evidence="1">The sequence shown here is derived from an EMBL/GenBank/DDBJ whole genome shotgun (WGS) entry which is preliminary data.</text>
</comment>
<proteinExistence type="predicted"/>
<evidence type="ECO:0000313" key="1">
    <source>
        <dbReference type="EMBL" id="KAJ3538146.1"/>
    </source>
</evidence>